<dbReference type="SMART" id="SM00309">
    <property type="entry name" value="PAH"/>
    <property type="match status" value="3"/>
</dbReference>
<dbReference type="GO" id="GO:0005184">
    <property type="term" value="F:neuropeptide hormone activity"/>
    <property type="evidence" value="ECO:0007669"/>
    <property type="project" value="TreeGrafter"/>
</dbReference>
<dbReference type="InterPro" id="IPR001955">
    <property type="entry name" value="Pancreatic_hormone-like"/>
</dbReference>
<dbReference type="Proteomes" id="UP000215902">
    <property type="component" value="Unassembled WGS sequence"/>
</dbReference>
<protein>
    <recommendedName>
        <fullName evidence="7">Neuropeptide F</fullName>
    </recommendedName>
</protein>
<comment type="caution">
    <text evidence="5">The sequence shown here is derived from an EMBL/GenBank/DDBJ whole genome shotgun (WGS) entry which is preliminary data.</text>
</comment>
<dbReference type="PANTHER" id="PTHR10533">
    <property type="entry name" value="NEUROPEPTIDE Y/PANCREATIC HORMONE/PEPTIDE YY"/>
    <property type="match status" value="1"/>
</dbReference>
<evidence type="ECO:0000313" key="5">
    <source>
        <dbReference type="EMBL" id="PAA75754.1"/>
    </source>
</evidence>
<dbReference type="InterPro" id="IPR020392">
    <property type="entry name" value="Pancreatic_hormone-like_CS"/>
</dbReference>
<accession>A0A267FR97</accession>
<comment type="similarity">
    <text evidence="2 4">Belongs to the NPY family.</text>
</comment>
<evidence type="ECO:0000313" key="6">
    <source>
        <dbReference type="Proteomes" id="UP000215902"/>
    </source>
</evidence>
<evidence type="ECO:0008006" key="7">
    <source>
        <dbReference type="Google" id="ProtNLM"/>
    </source>
</evidence>
<dbReference type="AlphaFoldDB" id="A0A267FR97"/>
<comment type="subcellular location">
    <subcellularLocation>
        <location evidence="1">Secreted</location>
    </subcellularLocation>
</comment>
<dbReference type="PROSITE" id="PS00265">
    <property type="entry name" value="PANCREATIC_HORMONE_1"/>
    <property type="match status" value="3"/>
</dbReference>
<proteinExistence type="inferred from homology"/>
<dbReference type="EMBL" id="NIVC01000864">
    <property type="protein sequence ID" value="PAA75754.1"/>
    <property type="molecule type" value="Genomic_DNA"/>
</dbReference>
<evidence type="ECO:0000256" key="4">
    <source>
        <dbReference type="RuleBase" id="RU000656"/>
    </source>
</evidence>
<dbReference type="PANTHER" id="PTHR10533:SF12">
    <property type="match status" value="1"/>
</dbReference>
<gene>
    <name evidence="5" type="ORF">BOX15_Mlig009822g3</name>
</gene>
<keyword evidence="3" id="KW-0964">Secreted</keyword>
<evidence type="ECO:0000256" key="2">
    <source>
        <dbReference type="ARBA" id="ARBA00010022"/>
    </source>
</evidence>
<dbReference type="GO" id="GO:0007218">
    <property type="term" value="P:neuropeptide signaling pathway"/>
    <property type="evidence" value="ECO:0007669"/>
    <property type="project" value="TreeGrafter"/>
</dbReference>
<sequence length="164" mass="18536">KSPRLAANGRSNNTHKLINRNLGQAAEMNAAQLSTLLLLLLSAAALGQSKSLARAPEEVNKDFTSADDVAEYLHYLNKYFHSVSRPRFGKRGNAYDFRSPAEAAKYVTSLNQYLHSVSRPRFGKRQASFDTPAAAAEYINNLNQYLHSMSRPRFGKRMYRIDRR</sequence>
<dbReference type="GO" id="GO:0007631">
    <property type="term" value="P:feeding behavior"/>
    <property type="evidence" value="ECO:0007669"/>
    <property type="project" value="TreeGrafter"/>
</dbReference>
<dbReference type="Pfam" id="PF00159">
    <property type="entry name" value="Hormone_3"/>
    <property type="match status" value="3"/>
</dbReference>
<evidence type="ECO:0000256" key="1">
    <source>
        <dbReference type="ARBA" id="ARBA00004613"/>
    </source>
</evidence>
<dbReference type="GO" id="GO:0031841">
    <property type="term" value="F:neuropeptide Y receptor binding"/>
    <property type="evidence" value="ECO:0007669"/>
    <property type="project" value="TreeGrafter"/>
</dbReference>
<evidence type="ECO:0000256" key="3">
    <source>
        <dbReference type="ARBA" id="ARBA00022525"/>
    </source>
</evidence>
<dbReference type="PROSITE" id="PS50276">
    <property type="entry name" value="PANCREATIC_HORMONE_2"/>
    <property type="match status" value="3"/>
</dbReference>
<keyword evidence="6" id="KW-1185">Reference proteome</keyword>
<dbReference type="GO" id="GO:0005615">
    <property type="term" value="C:extracellular space"/>
    <property type="evidence" value="ECO:0007669"/>
    <property type="project" value="TreeGrafter"/>
</dbReference>
<name>A0A267FR97_9PLAT</name>
<reference evidence="5 6" key="1">
    <citation type="submission" date="2017-06" db="EMBL/GenBank/DDBJ databases">
        <title>A platform for efficient transgenesis in Macrostomum lignano, a flatworm model organism for stem cell research.</title>
        <authorList>
            <person name="Berezikov E."/>
        </authorList>
    </citation>
    <scope>NUCLEOTIDE SEQUENCE [LARGE SCALE GENOMIC DNA]</scope>
    <source>
        <strain evidence="5">DV1</strain>
        <tissue evidence="5">Whole organism</tissue>
    </source>
</reference>
<organism evidence="5 6">
    <name type="scientific">Macrostomum lignano</name>
    <dbReference type="NCBI Taxonomy" id="282301"/>
    <lineage>
        <taxon>Eukaryota</taxon>
        <taxon>Metazoa</taxon>
        <taxon>Spiralia</taxon>
        <taxon>Lophotrochozoa</taxon>
        <taxon>Platyhelminthes</taxon>
        <taxon>Rhabditophora</taxon>
        <taxon>Macrostomorpha</taxon>
        <taxon>Macrostomida</taxon>
        <taxon>Macrostomidae</taxon>
        <taxon>Macrostomum</taxon>
    </lineage>
</organism>
<feature type="non-terminal residue" evidence="5">
    <location>
        <position position="1"/>
    </location>
</feature>